<sequence>MSLDLYQRITLSRDIPEEGLKTGDVAYLLDYVPHLQGGELGCVLEVFNAVGESISVLTVPESAIQPLRPDEILSARALVPTTEAKASG</sequence>
<dbReference type="OrthoDB" id="488825at2"/>
<dbReference type="EMBL" id="PQWO01000001">
    <property type="protein sequence ID" value="PZD75490.1"/>
    <property type="molecule type" value="Genomic_DNA"/>
</dbReference>
<evidence type="ECO:0000313" key="2">
    <source>
        <dbReference type="Proteomes" id="UP000248857"/>
    </source>
</evidence>
<reference evidence="1 2" key="1">
    <citation type="journal article" date="2018" name="Sci. Rep.">
        <title>A novel species of the marine cyanobacterium Acaryochloris with a unique pigment content and lifestyle.</title>
        <authorList>
            <person name="Partensky F."/>
            <person name="Six C."/>
            <person name="Ratin M."/>
            <person name="Garczarek L."/>
            <person name="Vaulot D."/>
            <person name="Probert I."/>
            <person name="Calteau A."/>
            <person name="Gourvil P."/>
            <person name="Marie D."/>
            <person name="Grebert T."/>
            <person name="Bouchier C."/>
            <person name="Le Panse S."/>
            <person name="Gachenot M."/>
            <person name="Rodriguez F."/>
            <person name="Garrido J.L."/>
        </authorList>
    </citation>
    <scope>NUCLEOTIDE SEQUENCE [LARGE SCALE GENOMIC DNA]</scope>
    <source>
        <strain evidence="1 2">RCC1774</strain>
    </source>
</reference>
<organism evidence="1 2">
    <name type="scientific">Acaryochloris thomasi RCC1774</name>
    <dbReference type="NCBI Taxonomy" id="1764569"/>
    <lineage>
        <taxon>Bacteria</taxon>
        <taxon>Bacillati</taxon>
        <taxon>Cyanobacteriota</taxon>
        <taxon>Cyanophyceae</taxon>
        <taxon>Acaryochloridales</taxon>
        <taxon>Acaryochloridaceae</taxon>
        <taxon>Acaryochloris</taxon>
        <taxon>Acaryochloris thomasi</taxon>
    </lineage>
</organism>
<accession>A0A2W1JQ72</accession>
<name>A0A2W1JQ72_9CYAN</name>
<evidence type="ECO:0000313" key="1">
    <source>
        <dbReference type="EMBL" id="PZD75490.1"/>
    </source>
</evidence>
<dbReference type="Proteomes" id="UP000248857">
    <property type="component" value="Unassembled WGS sequence"/>
</dbReference>
<dbReference type="AlphaFoldDB" id="A0A2W1JQ72"/>
<gene>
    <name evidence="1" type="ORF">C1752_00273</name>
</gene>
<comment type="caution">
    <text evidence="1">The sequence shown here is derived from an EMBL/GenBank/DDBJ whole genome shotgun (WGS) entry which is preliminary data.</text>
</comment>
<proteinExistence type="predicted"/>
<evidence type="ECO:0008006" key="3">
    <source>
        <dbReference type="Google" id="ProtNLM"/>
    </source>
</evidence>
<protein>
    <recommendedName>
        <fullName evidence="3">DUF4926 domain-containing protein</fullName>
    </recommendedName>
</protein>
<dbReference type="RefSeq" id="WP_110984255.1">
    <property type="nucleotide sequence ID" value="NZ_CAWNWM010000001.1"/>
</dbReference>
<keyword evidence="2" id="KW-1185">Reference proteome</keyword>